<dbReference type="SUPFAM" id="SSF55729">
    <property type="entry name" value="Acyl-CoA N-acyltransferases (Nat)"/>
    <property type="match status" value="1"/>
</dbReference>
<accession>A0ABT3JN97</accession>
<dbReference type="EMBL" id="JAPCHZ010000004">
    <property type="protein sequence ID" value="MCW4452258.1"/>
    <property type="molecule type" value="Genomic_DNA"/>
</dbReference>
<dbReference type="Gene3D" id="3.40.630.30">
    <property type="match status" value="1"/>
</dbReference>
<organism evidence="1 2">
    <name type="scientific">Kaistella yananensis</name>
    <dbReference type="NCBI Taxonomy" id="2989820"/>
    <lineage>
        <taxon>Bacteria</taxon>
        <taxon>Pseudomonadati</taxon>
        <taxon>Bacteroidota</taxon>
        <taxon>Flavobacteriia</taxon>
        <taxon>Flavobacteriales</taxon>
        <taxon>Weeksellaceae</taxon>
        <taxon>Chryseobacterium group</taxon>
        <taxon>Kaistella</taxon>
    </lineage>
</organism>
<keyword evidence="2" id="KW-1185">Reference proteome</keyword>
<sequence>MIRLVKYSDIDFAKYNDCLMNAAQYKCYAERTYLDITARKKWDLLVYNDYDAVMPLPYIKKMGIKFIVNPKLCQQLGVFSNSDSLEINDQFLEFLEKKFRIWYYAFNDKNSFSRSLVQRKNFLIPKDLYANIYKRYSPKRKRKLRLDQEVAENALVIEDIDFSDAASFVKENMLGVDKQKDLTEFLRIFEEFHRIDSLKFYGFMYHSKLVNLIAVHLSGSSATLLGTFNDKNFVKLSGASVLIDQAIKNYAENRIFDFEGSEIPAVEEFFRGFRPQLHPYPVIQNSRKDLVINFFRK</sequence>
<dbReference type="RefSeq" id="WP_265144404.1">
    <property type="nucleotide sequence ID" value="NZ_JAPCHZ010000004.1"/>
</dbReference>
<comment type="caution">
    <text evidence="1">The sequence shown here is derived from an EMBL/GenBank/DDBJ whole genome shotgun (WGS) entry which is preliminary data.</text>
</comment>
<evidence type="ECO:0000313" key="1">
    <source>
        <dbReference type="EMBL" id="MCW4452258.1"/>
    </source>
</evidence>
<name>A0ABT3JN97_9FLAO</name>
<dbReference type="Proteomes" id="UP001209107">
    <property type="component" value="Unassembled WGS sequence"/>
</dbReference>
<evidence type="ECO:0008006" key="3">
    <source>
        <dbReference type="Google" id="ProtNLM"/>
    </source>
</evidence>
<gene>
    <name evidence="1" type="ORF">OK344_08555</name>
</gene>
<reference evidence="1 2" key="1">
    <citation type="submission" date="2022-10" db="EMBL/GenBank/DDBJ databases">
        <title>Kaistella sp. BT-6-1-3.</title>
        <authorList>
            <person name="Ai J."/>
            <person name="Deng Z."/>
        </authorList>
    </citation>
    <scope>NUCLEOTIDE SEQUENCE [LARGE SCALE GENOMIC DNA]</scope>
    <source>
        <strain evidence="1 2">BT6-1-3</strain>
    </source>
</reference>
<proteinExistence type="predicted"/>
<dbReference type="InterPro" id="IPR016181">
    <property type="entry name" value="Acyl_CoA_acyltransferase"/>
</dbReference>
<protein>
    <recommendedName>
        <fullName evidence="3">GNAT family N-acetyltransferase</fullName>
    </recommendedName>
</protein>
<evidence type="ECO:0000313" key="2">
    <source>
        <dbReference type="Proteomes" id="UP001209107"/>
    </source>
</evidence>